<gene>
    <name evidence="3" type="primary">FAM228B</name>
</gene>
<reference evidence="3" key="1">
    <citation type="submission" date="2025-08" db="UniProtKB">
        <authorList>
            <consortium name="RefSeq"/>
        </authorList>
    </citation>
    <scope>IDENTIFICATION</scope>
</reference>
<dbReference type="InterPro" id="IPR040046">
    <property type="entry name" value="FAM228"/>
</dbReference>
<organism evidence="2 3">
    <name type="scientific">Trichechus manatus latirostris</name>
    <name type="common">Florida manatee</name>
    <dbReference type="NCBI Taxonomy" id="127582"/>
    <lineage>
        <taxon>Eukaryota</taxon>
        <taxon>Metazoa</taxon>
        <taxon>Chordata</taxon>
        <taxon>Craniata</taxon>
        <taxon>Vertebrata</taxon>
        <taxon>Euteleostomi</taxon>
        <taxon>Mammalia</taxon>
        <taxon>Eutheria</taxon>
        <taxon>Afrotheria</taxon>
        <taxon>Sirenia</taxon>
        <taxon>Trichechidae</taxon>
        <taxon>Trichechus</taxon>
    </lineage>
</organism>
<dbReference type="RefSeq" id="XP_023588174.1">
    <property type="nucleotide sequence ID" value="XM_023732406.1"/>
</dbReference>
<name>A0A2Y9R8N0_TRIMA</name>
<comment type="similarity">
    <text evidence="1">Belongs to the FAM228 family.</text>
</comment>
<dbReference type="Proteomes" id="UP000248480">
    <property type="component" value="Unplaced"/>
</dbReference>
<dbReference type="AlphaFoldDB" id="A0A2Y9R8N0"/>
<proteinExistence type="inferred from homology"/>
<evidence type="ECO:0000256" key="1">
    <source>
        <dbReference type="ARBA" id="ARBA00007753"/>
    </source>
</evidence>
<dbReference type="GeneID" id="101356465"/>
<evidence type="ECO:0000313" key="3">
    <source>
        <dbReference type="RefSeq" id="XP_023588174.1"/>
    </source>
</evidence>
<dbReference type="PANTHER" id="PTHR28584">
    <property type="entry name" value="FAMILY WITH SEQUENCE SIMILARITY 228 MEMBER A"/>
    <property type="match status" value="1"/>
</dbReference>
<evidence type="ECO:0000313" key="2">
    <source>
        <dbReference type="Proteomes" id="UP000248480"/>
    </source>
</evidence>
<accession>A0A2Y9R8N0</accession>
<sequence>MKNLSSDELIPGILPKLTSKEWLEPKPVSFIEALAKEDIDAAIHSILYRENYVIKELDKHVQHHDFLNARRKEILYKRWVDHVADPLQKKIIEKVCSYKKIKKRRQEELEGFLKHVNKKGNAFIEHYDPKEYDPFYMTKEDPNFLKVIIPPFRDPLKKAQYDKDEEKRTLLQCETGKIYTMKEFKEAEKAKLHSRFPRISDSRHFMTPVEWVKLPTRYIESEFCKRSRLKVKVNVSDSSFDLKPSARVPHLQEPQEEGETVTYKVRPSCRRHNGQFCEGVTYSEGPSLSCLIKQEKDQIKILFEQETKRHAFWERNLYVIRRKRIQAPERVILKCLFFLEPQPGGRKG</sequence>
<dbReference type="PANTHER" id="PTHR28584:SF3">
    <property type="entry name" value="PROTEIN FAM228B"/>
    <property type="match status" value="1"/>
</dbReference>
<dbReference type="InParanoid" id="A0A2Y9R8N0"/>
<dbReference type="CTD" id="375190"/>
<protein>
    <submittedName>
        <fullName evidence="3">Protein FAM228B isoform X1</fullName>
    </submittedName>
</protein>
<keyword evidence="2" id="KW-1185">Reference proteome</keyword>
<dbReference type="FunCoup" id="A0A2Y9R8N0">
    <property type="interactions" value="135"/>
</dbReference>
<dbReference type="OrthoDB" id="9905773at2759"/>